<dbReference type="PANTHER" id="PTHR46888:SF1">
    <property type="entry name" value="RIBONUCLEASE H"/>
    <property type="match status" value="1"/>
</dbReference>
<evidence type="ECO:0000313" key="1">
    <source>
        <dbReference type="EMBL" id="GFO38923.1"/>
    </source>
</evidence>
<proteinExistence type="predicted"/>
<gene>
    <name evidence="1" type="ORF">PoB_006542800</name>
</gene>
<accession>A0AAV4D410</accession>
<reference evidence="1 2" key="1">
    <citation type="journal article" date="2021" name="Elife">
        <title>Chloroplast acquisition without the gene transfer in kleptoplastic sea slugs, Plakobranchus ocellatus.</title>
        <authorList>
            <person name="Maeda T."/>
            <person name="Takahashi S."/>
            <person name="Yoshida T."/>
            <person name="Shimamura S."/>
            <person name="Takaki Y."/>
            <person name="Nagai Y."/>
            <person name="Toyoda A."/>
            <person name="Suzuki Y."/>
            <person name="Arimoto A."/>
            <person name="Ishii H."/>
            <person name="Satoh N."/>
            <person name="Nishiyama T."/>
            <person name="Hasebe M."/>
            <person name="Maruyama T."/>
            <person name="Minagawa J."/>
            <person name="Obokata J."/>
            <person name="Shigenobu S."/>
        </authorList>
    </citation>
    <scope>NUCLEOTIDE SEQUENCE [LARGE SCALE GENOMIC DNA]</scope>
</reference>
<organism evidence="1 2">
    <name type="scientific">Plakobranchus ocellatus</name>
    <dbReference type="NCBI Taxonomy" id="259542"/>
    <lineage>
        <taxon>Eukaryota</taxon>
        <taxon>Metazoa</taxon>
        <taxon>Spiralia</taxon>
        <taxon>Lophotrochozoa</taxon>
        <taxon>Mollusca</taxon>
        <taxon>Gastropoda</taxon>
        <taxon>Heterobranchia</taxon>
        <taxon>Euthyneura</taxon>
        <taxon>Panpulmonata</taxon>
        <taxon>Sacoglossa</taxon>
        <taxon>Placobranchoidea</taxon>
        <taxon>Plakobranchidae</taxon>
        <taxon>Plakobranchus</taxon>
    </lineage>
</organism>
<dbReference type="PANTHER" id="PTHR46888">
    <property type="entry name" value="ZINC KNUCKLE DOMAINCONTAINING PROTEIN-RELATED"/>
    <property type="match status" value="1"/>
</dbReference>
<protein>
    <submittedName>
        <fullName evidence="1">Uncharacterized protein</fullName>
    </submittedName>
</protein>
<sequence length="141" mass="16199">MADIEKLIKAGGSLDSADATNPAIRLPPAKNPRLPCLEDKTNQIDSKLLSFEQYATVNGWARKDWAIHLVALLKGKALEVYTCFDEEDAQKYDKRRDVLLKRYNLTQDGFQEKFRRSRPEAGGSISLFRTRIQSYLDKWLH</sequence>
<name>A0AAV4D410_9GAST</name>
<comment type="caution">
    <text evidence="1">The sequence shown here is derived from an EMBL/GenBank/DDBJ whole genome shotgun (WGS) entry which is preliminary data.</text>
</comment>
<dbReference type="Proteomes" id="UP000735302">
    <property type="component" value="Unassembled WGS sequence"/>
</dbReference>
<evidence type="ECO:0000313" key="2">
    <source>
        <dbReference type="Proteomes" id="UP000735302"/>
    </source>
</evidence>
<dbReference type="AlphaFoldDB" id="A0AAV4D410"/>
<dbReference type="EMBL" id="BLXT01007365">
    <property type="protein sequence ID" value="GFO38923.1"/>
    <property type="molecule type" value="Genomic_DNA"/>
</dbReference>
<keyword evidence="2" id="KW-1185">Reference proteome</keyword>